<feature type="coiled-coil region" evidence="1">
    <location>
        <begin position="76"/>
        <end position="103"/>
    </location>
</feature>
<protein>
    <recommendedName>
        <fullName evidence="5">PRC-barrel protein</fullName>
    </recommendedName>
</protein>
<sequence length="105" mass="11462">MDGPLEWFGAIGAIVAAAMIAADLGRRWTGWGFVLFMAVSIAWIVSGLTNQTMPIAVQNALLLAVNAWGAWQYLLSPTKKREIEKAEEIAEEAKENMKAEDRAIG</sequence>
<dbReference type="Proteomes" id="UP001222770">
    <property type="component" value="Unassembled WGS sequence"/>
</dbReference>
<reference evidence="3 4" key="1">
    <citation type="submission" date="2023-03" db="EMBL/GenBank/DDBJ databases">
        <title>Novosphingobium cyanobacteriorum sp. nov., isolated from a eutrophic reservoir during the Microcystis bloom period.</title>
        <authorList>
            <person name="Kang M."/>
            <person name="Le V."/>
            <person name="Ko S.-R."/>
            <person name="Lee S.-A."/>
            <person name="Ahn C.-Y."/>
        </authorList>
    </citation>
    <scope>NUCLEOTIDE SEQUENCE [LARGE SCALE GENOMIC DNA]</scope>
    <source>
        <strain evidence="3 4">HBC54</strain>
    </source>
</reference>
<evidence type="ECO:0000313" key="4">
    <source>
        <dbReference type="Proteomes" id="UP001222770"/>
    </source>
</evidence>
<organism evidence="3 4">
    <name type="scientific">Novosphingobium cyanobacteriorum</name>
    <dbReference type="NCBI Taxonomy" id="3024215"/>
    <lineage>
        <taxon>Bacteria</taxon>
        <taxon>Pseudomonadati</taxon>
        <taxon>Pseudomonadota</taxon>
        <taxon>Alphaproteobacteria</taxon>
        <taxon>Sphingomonadales</taxon>
        <taxon>Sphingomonadaceae</taxon>
        <taxon>Novosphingobium</taxon>
    </lineage>
</organism>
<evidence type="ECO:0008006" key="5">
    <source>
        <dbReference type="Google" id="ProtNLM"/>
    </source>
</evidence>
<keyword evidence="4" id="KW-1185">Reference proteome</keyword>
<dbReference type="EMBL" id="JAROCY010000001">
    <property type="protein sequence ID" value="MDF8331693.1"/>
    <property type="molecule type" value="Genomic_DNA"/>
</dbReference>
<gene>
    <name evidence="3" type="ORF">POM99_00630</name>
</gene>
<feature type="transmembrane region" description="Helical" evidence="2">
    <location>
        <begin position="31"/>
        <end position="49"/>
    </location>
</feature>
<keyword evidence="2" id="KW-1133">Transmembrane helix</keyword>
<keyword evidence="2" id="KW-0812">Transmembrane</keyword>
<comment type="caution">
    <text evidence="3">The sequence shown here is derived from an EMBL/GenBank/DDBJ whole genome shotgun (WGS) entry which is preliminary data.</text>
</comment>
<keyword evidence="1" id="KW-0175">Coiled coil</keyword>
<evidence type="ECO:0000256" key="2">
    <source>
        <dbReference type="SAM" id="Phobius"/>
    </source>
</evidence>
<proteinExistence type="predicted"/>
<accession>A0ABT6CCP0</accession>
<keyword evidence="2" id="KW-0472">Membrane</keyword>
<evidence type="ECO:0000256" key="1">
    <source>
        <dbReference type="SAM" id="Coils"/>
    </source>
</evidence>
<evidence type="ECO:0000313" key="3">
    <source>
        <dbReference type="EMBL" id="MDF8331693.1"/>
    </source>
</evidence>
<feature type="transmembrane region" description="Helical" evidence="2">
    <location>
        <begin position="6"/>
        <end position="24"/>
    </location>
</feature>
<dbReference type="RefSeq" id="WP_277274799.1">
    <property type="nucleotide sequence ID" value="NZ_JAROCY010000001.1"/>
</dbReference>
<name>A0ABT6CCP0_9SPHN</name>